<evidence type="ECO:0000313" key="3">
    <source>
        <dbReference type="Proteomes" id="UP000323720"/>
    </source>
</evidence>
<dbReference type="Pfam" id="PF00534">
    <property type="entry name" value="Glycos_transf_1"/>
    <property type="match status" value="1"/>
</dbReference>
<feature type="domain" description="Glycosyl transferase family 1" evidence="1">
    <location>
        <begin position="198"/>
        <end position="362"/>
    </location>
</feature>
<dbReference type="EMBL" id="VSKK01000002">
    <property type="protein sequence ID" value="TYB76998.1"/>
    <property type="molecule type" value="Genomic_DNA"/>
</dbReference>
<proteinExistence type="predicted"/>
<evidence type="ECO:0000259" key="1">
    <source>
        <dbReference type="Pfam" id="PF00534"/>
    </source>
</evidence>
<dbReference type="InterPro" id="IPR001296">
    <property type="entry name" value="Glyco_trans_1"/>
</dbReference>
<dbReference type="Gene3D" id="3.40.50.2000">
    <property type="entry name" value="Glycogen Phosphorylase B"/>
    <property type="match status" value="2"/>
</dbReference>
<sequence length="387" mass="45588">MNILIETIHSPYSGGRVGGAETSLRLIAEKMTENGHTVFFITKQQSKTLFGYSRKKIDGVEVITYSKFKFGILNRVRVKRILASLKTKHHKFLIKKNKVEIVHTYYNFSLLRKYVCFKKELDFKLIVRIAGLKLFEEIEKEGFRKKDQYVELFNKVDQFNFISKGLFDLFHLKMKEYDFDFRFNNYFIKDIGVNLNKEIHLKDIIISKKRLDIVMVARFSDYQKRQDILVDAIAKLKNHNIHLTLIGEGPNKRILKKQVEFLEIQEFISFKPFVKKEILWDNLKHYDLLVHACEYEGLSKMIIESMAYGLPVLVSDVSPLNTYIKDEQNGFLVANDISAWAQKIEKLYLNQSLFPNVIKNANHFIVKNYNADENVFIYENYFQTTLN</sequence>
<reference evidence="2 3" key="1">
    <citation type="submission" date="2019-08" db="EMBL/GenBank/DDBJ databases">
        <title>Genomes of Antarctic Bizionia species.</title>
        <authorList>
            <person name="Bowman J.P."/>
        </authorList>
    </citation>
    <scope>NUCLEOTIDE SEQUENCE [LARGE SCALE GENOMIC DNA]</scope>
    <source>
        <strain evidence="2 3">ADA-4</strain>
    </source>
</reference>
<protein>
    <submittedName>
        <fullName evidence="2">Glycosyltransferase family 4 protein</fullName>
    </submittedName>
</protein>
<dbReference type="CDD" id="cd03801">
    <property type="entry name" value="GT4_PimA-like"/>
    <property type="match status" value="1"/>
</dbReference>
<dbReference type="AlphaFoldDB" id="A0A5D0R8I7"/>
<dbReference type="OrthoDB" id="1059846at2"/>
<evidence type="ECO:0000313" key="2">
    <source>
        <dbReference type="EMBL" id="TYB76998.1"/>
    </source>
</evidence>
<dbReference type="InterPro" id="IPR050194">
    <property type="entry name" value="Glycosyltransferase_grp1"/>
</dbReference>
<dbReference type="Proteomes" id="UP000323720">
    <property type="component" value="Unassembled WGS sequence"/>
</dbReference>
<dbReference type="SUPFAM" id="SSF53756">
    <property type="entry name" value="UDP-Glycosyltransferase/glycogen phosphorylase"/>
    <property type="match status" value="1"/>
</dbReference>
<dbReference type="GO" id="GO:0016758">
    <property type="term" value="F:hexosyltransferase activity"/>
    <property type="evidence" value="ECO:0007669"/>
    <property type="project" value="TreeGrafter"/>
</dbReference>
<dbReference type="PANTHER" id="PTHR45947">
    <property type="entry name" value="SULFOQUINOVOSYL TRANSFERASE SQD2"/>
    <property type="match status" value="1"/>
</dbReference>
<comment type="caution">
    <text evidence="2">The sequence shown here is derived from an EMBL/GenBank/DDBJ whole genome shotgun (WGS) entry which is preliminary data.</text>
</comment>
<keyword evidence="3" id="KW-1185">Reference proteome</keyword>
<accession>A0A5D0R8I7</accession>
<gene>
    <name evidence="2" type="ORF">ES674_09860</name>
</gene>
<dbReference type="PANTHER" id="PTHR45947:SF3">
    <property type="entry name" value="SULFOQUINOVOSYL TRANSFERASE SQD2"/>
    <property type="match status" value="1"/>
</dbReference>
<name>A0A5D0R8I7_9FLAO</name>
<keyword evidence="2" id="KW-0808">Transferase</keyword>
<dbReference type="RefSeq" id="WP_148403867.1">
    <property type="nucleotide sequence ID" value="NZ_VSKK01000002.1"/>
</dbReference>
<organism evidence="2 3">
    <name type="scientific">Bizionia myxarmorum</name>
    <dbReference type="NCBI Taxonomy" id="291186"/>
    <lineage>
        <taxon>Bacteria</taxon>
        <taxon>Pseudomonadati</taxon>
        <taxon>Bacteroidota</taxon>
        <taxon>Flavobacteriia</taxon>
        <taxon>Flavobacteriales</taxon>
        <taxon>Flavobacteriaceae</taxon>
        <taxon>Bizionia</taxon>
    </lineage>
</organism>